<dbReference type="GO" id="GO:0005524">
    <property type="term" value="F:ATP binding"/>
    <property type="evidence" value="ECO:0007669"/>
    <property type="project" value="UniProtKB-KW"/>
</dbReference>
<organism evidence="5 6">
    <name type="scientific">Vitis vinifera</name>
    <name type="common">Grape</name>
    <dbReference type="NCBI Taxonomy" id="29760"/>
    <lineage>
        <taxon>Eukaryota</taxon>
        <taxon>Viridiplantae</taxon>
        <taxon>Streptophyta</taxon>
        <taxon>Embryophyta</taxon>
        <taxon>Tracheophyta</taxon>
        <taxon>Spermatophyta</taxon>
        <taxon>Magnoliopsida</taxon>
        <taxon>eudicotyledons</taxon>
        <taxon>Gunneridae</taxon>
        <taxon>Pentapetalae</taxon>
        <taxon>rosids</taxon>
        <taxon>Vitales</taxon>
        <taxon>Vitaceae</taxon>
        <taxon>Viteae</taxon>
        <taxon>Vitis</taxon>
    </lineage>
</organism>
<dbReference type="GO" id="GO:0005634">
    <property type="term" value="C:nucleus"/>
    <property type="evidence" value="ECO:0007669"/>
    <property type="project" value="UniProtKB-SubCell"/>
</dbReference>
<protein>
    <recommendedName>
        <fullName evidence="4">Origin recognition complex subunit 1</fullName>
    </recommendedName>
</protein>
<name>F6I753_VITVI</name>
<dbReference type="GO" id="GO:0006260">
    <property type="term" value="P:DNA replication"/>
    <property type="evidence" value="ECO:0007669"/>
    <property type="project" value="UniProtKB-KW"/>
</dbReference>
<evidence type="ECO:0000256" key="3">
    <source>
        <dbReference type="ARBA" id="ARBA00023242"/>
    </source>
</evidence>
<evidence type="ECO:0000256" key="2">
    <source>
        <dbReference type="ARBA" id="ARBA00023125"/>
    </source>
</evidence>
<accession>F6I753</accession>
<dbReference type="GO" id="GO:0003677">
    <property type="term" value="F:DNA binding"/>
    <property type="evidence" value="ECO:0007669"/>
    <property type="project" value="UniProtKB-KW"/>
</dbReference>
<evidence type="ECO:0000256" key="4">
    <source>
        <dbReference type="RuleBase" id="RU365058"/>
    </source>
</evidence>
<evidence type="ECO:0000313" key="5">
    <source>
        <dbReference type="EMBL" id="CCB62771.1"/>
    </source>
</evidence>
<dbReference type="Proteomes" id="UP000009183">
    <property type="component" value="Chromosome 13"/>
</dbReference>
<keyword evidence="3 4" id="KW-0539">Nucleus</keyword>
<keyword evidence="4" id="KW-0067">ATP-binding</keyword>
<dbReference type="PANTHER" id="PTHR10763">
    <property type="entry name" value="CELL DIVISION CONTROL PROTEIN 6-RELATED"/>
    <property type="match status" value="1"/>
</dbReference>
<keyword evidence="2 4" id="KW-0238">DNA-binding</keyword>
<evidence type="ECO:0000256" key="1">
    <source>
        <dbReference type="ARBA" id="ARBA00004123"/>
    </source>
</evidence>
<proteinExistence type="inferred from homology"/>
<dbReference type="PANTHER" id="PTHR10763:SF23">
    <property type="entry name" value="ORIGIN RECOGNITION COMPLEX SUBUNIT 1"/>
    <property type="match status" value="1"/>
</dbReference>
<dbReference type="eggNOG" id="KOG1514">
    <property type="taxonomic scope" value="Eukaryota"/>
</dbReference>
<dbReference type="AlphaFoldDB" id="F6I753"/>
<comment type="similarity">
    <text evidence="4">Belongs to the ORC1 family.</text>
</comment>
<dbReference type="HOGENOM" id="CLU_1681088_0_0_1"/>
<keyword evidence="4" id="KW-0547">Nucleotide-binding</keyword>
<dbReference type="PaxDb" id="29760-VIT_13s0175g00030.t01"/>
<dbReference type="STRING" id="29760.F6I753"/>
<comment type="subcellular location">
    <subcellularLocation>
        <location evidence="1 4">Nucleus</location>
    </subcellularLocation>
</comment>
<comment type="subunit">
    <text evidence="4">Component of the origin recognition complex (ORC) composed of at least ORC1, ORC2, ORC3, ORC4, ORC5 and ORC6. ORC is regulated in a cell-cycle and development dependent manner. It is sequentially assembled at the exit from anaphase of mitosis and disassembled as cells enter S phase. Binds unmodified and methylated histone H3.</text>
</comment>
<comment type="function">
    <text evidence="4">Component of the origin recognition complex (ORC) that binds origins of replication. DNA-binding is ATP-dependent, however specific DNA sequences that define origins of replication have not been identified so far. ORC is required to assemble the pre-replication complex necessary to initiate DNA replication.</text>
</comment>
<reference evidence="6" key="1">
    <citation type="journal article" date="2007" name="Nature">
        <title>The grapevine genome sequence suggests ancestral hexaploidization in major angiosperm phyla.</title>
        <authorList>
            <consortium name="The French-Italian Public Consortium for Grapevine Genome Characterization."/>
            <person name="Jaillon O."/>
            <person name="Aury J.-M."/>
            <person name="Noel B."/>
            <person name="Policriti A."/>
            <person name="Clepet C."/>
            <person name="Casagrande A."/>
            <person name="Choisne N."/>
            <person name="Aubourg S."/>
            <person name="Vitulo N."/>
            <person name="Jubin C."/>
            <person name="Vezzi A."/>
            <person name="Legeai F."/>
            <person name="Hugueney P."/>
            <person name="Dasilva C."/>
            <person name="Horner D."/>
            <person name="Mica E."/>
            <person name="Jublot D."/>
            <person name="Poulain J."/>
            <person name="Bruyere C."/>
            <person name="Billault A."/>
            <person name="Segurens B."/>
            <person name="Gouyvenoux M."/>
            <person name="Ugarte E."/>
            <person name="Cattonaro F."/>
            <person name="Anthouard V."/>
            <person name="Vico V."/>
            <person name="Del Fabbro C."/>
            <person name="Alaux M."/>
            <person name="Di Gaspero G."/>
            <person name="Dumas V."/>
            <person name="Felice N."/>
            <person name="Paillard S."/>
            <person name="Juman I."/>
            <person name="Moroldo M."/>
            <person name="Scalabrin S."/>
            <person name="Canaguier A."/>
            <person name="Le Clainche I."/>
            <person name="Malacrida G."/>
            <person name="Durand E."/>
            <person name="Pesole G."/>
            <person name="Laucou V."/>
            <person name="Chatelet P."/>
            <person name="Merdinoglu D."/>
            <person name="Delledonne M."/>
            <person name="Pezzotti M."/>
            <person name="Lecharny A."/>
            <person name="Scarpelli C."/>
            <person name="Artiguenave F."/>
            <person name="Pe M.E."/>
            <person name="Valle G."/>
            <person name="Morgante M."/>
            <person name="Caboche M."/>
            <person name="Adam-Blondon A.-F."/>
            <person name="Weissenbach J."/>
            <person name="Quetier F."/>
            <person name="Wincker P."/>
        </authorList>
    </citation>
    <scope>NUCLEOTIDE SEQUENCE [LARGE SCALE GENOMIC DNA]</scope>
    <source>
        <strain evidence="6">cv. Pinot noir / PN40024</strain>
    </source>
</reference>
<keyword evidence="6" id="KW-1185">Reference proteome</keyword>
<sequence>MSFIIFLCFPGKAPVGMAEVEAAIQAMFQAPHIQVMKSSTKLSKIFLVAMVYELYQTGMVETTFEKGNNFRIMLVFLLNKFFHIAVVSDCFMPLYRQWRKVPWMRHTLESWLGECRIILCEAGATHRLQKLQLNFPSDDVAFALKDDKELPWLAKYL</sequence>
<dbReference type="EMBL" id="FN596766">
    <property type="protein sequence ID" value="CCB62771.1"/>
    <property type="molecule type" value="Genomic_DNA"/>
</dbReference>
<dbReference type="InParanoid" id="F6I753"/>
<keyword evidence="4" id="KW-0235">DNA replication</keyword>
<evidence type="ECO:0000313" key="6">
    <source>
        <dbReference type="Proteomes" id="UP000009183"/>
    </source>
</evidence>
<dbReference type="InterPro" id="IPR050311">
    <property type="entry name" value="ORC1/CDC6"/>
</dbReference>
<gene>
    <name evidence="5" type="ordered locus">VIT_13s0175g00030</name>
</gene>